<reference evidence="7 8" key="1">
    <citation type="submission" date="2014-05" db="EMBL/GenBank/DDBJ databases">
        <title>Draft genome sequence of a rare smut relative, Tilletiaria anomala UBC 951.</title>
        <authorList>
            <consortium name="DOE Joint Genome Institute"/>
            <person name="Toome M."/>
            <person name="Kuo A."/>
            <person name="Henrissat B."/>
            <person name="Lipzen A."/>
            <person name="Tritt A."/>
            <person name="Yoshinaga Y."/>
            <person name="Zane M."/>
            <person name="Barry K."/>
            <person name="Grigoriev I.V."/>
            <person name="Spatafora J.W."/>
            <person name="Aimea M.C."/>
        </authorList>
    </citation>
    <scope>NUCLEOTIDE SEQUENCE [LARGE SCALE GENOMIC DNA]</scope>
    <source>
        <strain evidence="7 8">UBC 951</strain>
    </source>
</reference>
<name>A0A066WS23_TILAU</name>
<feature type="compositionally biased region" description="Low complexity" evidence="4">
    <location>
        <begin position="582"/>
        <end position="601"/>
    </location>
</feature>
<organism evidence="7 8">
    <name type="scientific">Tilletiaria anomala (strain ATCC 24038 / CBS 436.72 / UBC 951)</name>
    <dbReference type="NCBI Taxonomy" id="1037660"/>
    <lineage>
        <taxon>Eukaryota</taxon>
        <taxon>Fungi</taxon>
        <taxon>Dikarya</taxon>
        <taxon>Basidiomycota</taxon>
        <taxon>Ustilaginomycotina</taxon>
        <taxon>Exobasidiomycetes</taxon>
        <taxon>Georgefischeriales</taxon>
        <taxon>Tilletiariaceae</taxon>
        <taxon>Tilletiaria</taxon>
    </lineage>
</organism>
<evidence type="ECO:0000256" key="1">
    <source>
        <dbReference type="ARBA" id="ARBA00022553"/>
    </source>
</evidence>
<protein>
    <recommendedName>
        <fullName evidence="6">Epidermal growth factor receptor-like transmembrane-juxtamembrane segment domain-containing protein</fullName>
    </recommendedName>
</protein>
<feature type="compositionally biased region" description="Polar residues" evidence="4">
    <location>
        <begin position="468"/>
        <end position="478"/>
    </location>
</feature>
<dbReference type="InParanoid" id="A0A066WS23"/>
<evidence type="ECO:0000313" key="7">
    <source>
        <dbReference type="EMBL" id="KDN53480.1"/>
    </source>
</evidence>
<feature type="transmembrane region" description="Helical" evidence="5">
    <location>
        <begin position="327"/>
        <end position="351"/>
    </location>
</feature>
<feature type="region of interest" description="Disordered" evidence="4">
    <location>
        <begin position="433"/>
        <end position="490"/>
    </location>
</feature>
<accession>A0A066WS23</accession>
<keyword evidence="2" id="KW-0547">Nucleotide-binding</keyword>
<evidence type="ECO:0000259" key="6">
    <source>
        <dbReference type="Pfam" id="PF21314"/>
    </source>
</evidence>
<keyword evidence="1" id="KW-0597">Phosphoprotein</keyword>
<keyword evidence="5" id="KW-0472">Membrane</keyword>
<sequence length="617" mass="64239">MALIASLASVTTCVQLAPRATSALGSLPHNASSTALSSSSAKATASGSAAPAASSSASSGSPPSLCEIYTKLTLGSTTPDAQYEYVRLIVNSIFVGNFSNLAKGSQAPTGILTNNGRILSSSRYTAPVDLHKYFDGTLLSTNRNNKAVSVNFLDGGGRDPLFQNQPAVNNTSNQYFLMTHLYTYFGALLGCSAIGGGTFPQYSGSPSMGSVHKFMNIGPAEFLFFKEQTAYSLVSFGMDVNSTVEFLGLLENFDLRCRVPFSFPNGAPAESQVICSASDCGLAPNTQGLQDCTQPDVNGTHGVAPQRASYIGEGATGSPRSGSGANVGAIAGGIVGGVVGLALVALGIFLLMRRQRQKNVQWEHDADDHAASRYGKLAPTANAYGGAMVGSDAGSGNFTQTGLTAPRSILISQNSRPTSPDAFSSSARTGYYDHGMIRSNNGRPASVQSATSGTSRATGRRVGGPVSDQRSISDTLGSQRDAMPSGALLGNAPPMYERYVSAGAARMGDIDEQREDAHTYAASPPSLASPQYQPRQEWPTPAIEDHPGISHNELLEIARDVELPPGETERLIKEAHEARAAAFAARQQGESSGSSAVASASHTMPILDTKDEAGPSS</sequence>
<evidence type="ECO:0000313" key="8">
    <source>
        <dbReference type="Proteomes" id="UP000027361"/>
    </source>
</evidence>
<keyword evidence="5" id="KW-1133">Transmembrane helix</keyword>
<dbReference type="OrthoDB" id="2110578at2759"/>
<dbReference type="GeneID" id="25265800"/>
<dbReference type="InterPro" id="IPR049328">
    <property type="entry name" value="TM_ErbB1"/>
</dbReference>
<dbReference type="GO" id="GO:0005524">
    <property type="term" value="F:ATP binding"/>
    <property type="evidence" value="ECO:0007669"/>
    <property type="project" value="UniProtKB-KW"/>
</dbReference>
<dbReference type="HOGENOM" id="CLU_442907_0_0_1"/>
<evidence type="ECO:0000256" key="2">
    <source>
        <dbReference type="ARBA" id="ARBA00022741"/>
    </source>
</evidence>
<proteinExistence type="predicted"/>
<feature type="region of interest" description="Disordered" evidence="4">
    <location>
        <begin position="582"/>
        <end position="617"/>
    </location>
</feature>
<dbReference type="EMBL" id="JMSN01000002">
    <property type="protein sequence ID" value="KDN53480.1"/>
    <property type="molecule type" value="Genomic_DNA"/>
</dbReference>
<comment type="caution">
    <text evidence="7">The sequence shown here is derived from an EMBL/GenBank/DDBJ whole genome shotgun (WGS) entry which is preliminary data.</text>
</comment>
<keyword evidence="8" id="KW-1185">Reference proteome</keyword>
<gene>
    <name evidence="7" type="ORF">K437DRAFT_265837</name>
</gene>
<dbReference type="Pfam" id="PF21314">
    <property type="entry name" value="TM_ErbB1"/>
    <property type="match status" value="1"/>
</dbReference>
<dbReference type="RefSeq" id="XP_013246319.1">
    <property type="nucleotide sequence ID" value="XM_013390865.1"/>
</dbReference>
<evidence type="ECO:0000256" key="4">
    <source>
        <dbReference type="SAM" id="MobiDB-lite"/>
    </source>
</evidence>
<dbReference type="AlphaFoldDB" id="A0A066WS23"/>
<evidence type="ECO:0000256" key="5">
    <source>
        <dbReference type="SAM" id="Phobius"/>
    </source>
</evidence>
<feature type="compositionally biased region" description="Basic and acidic residues" evidence="4">
    <location>
        <begin position="608"/>
        <end position="617"/>
    </location>
</feature>
<feature type="compositionally biased region" description="Polar residues" evidence="4">
    <location>
        <begin position="438"/>
        <end position="457"/>
    </location>
</feature>
<dbReference type="Proteomes" id="UP000027361">
    <property type="component" value="Unassembled WGS sequence"/>
</dbReference>
<keyword evidence="3" id="KW-0067">ATP-binding</keyword>
<feature type="region of interest" description="Disordered" evidence="4">
    <location>
        <begin position="515"/>
        <end position="535"/>
    </location>
</feature>
<feature type="domain" description="Epidermal growth factor receptor-like transmembrane-juxtamembrane segment" evidence="6">
    <location>
        <begin position="330"/>
        <end position="358"/>
    </location>
</feature>
<dbReference type="STRING" id="1037660.A0A066WS23"/>
<evidence type="ECO:0000256" key="3">
    <source>
        <dbReference type="ARBA" id="ARBA00022840"/>
    </source>
</evidence>
<keyword evidence="5" id="KW-0812">Transmembrane</keyword>